<dbReference type="InterPro" id="IPR050951">
    <property type="entry name" value="Retrovirus_Pol_polyprotein"/>
</dbReference>
<dbReference type="PANTHER" id="PTHR37984:SF7">
    <property type="entry name" value="INTEGRASE CATALYTIC DOMAIN-CONTAINING PROTEIN"/>
    <property type="match status" value="1"/>
</dbReference>
<dbReference type="Proteomes" id="UP001152795">
    <property type="component" value="Unassembled WGS sequence"/>
</dbReference>
<evidence type="ECO:0000313" key="2">
    <source>
        <dbReference type="EMBL" id="CAB3986270.1"/>
    </source>
</evidence>
<accession>A0A7D9DJI8</accession>
<evidence type="ECO:0000313" key="3">
    <source>
        <dbReference type="Proteomes" id="UP001152795"/>
    </source>
</evidence>
<proteinExistence type="predicted"/>
<reference evidence="2" key="1">
    <citation type="submission" date="2020-04" db="EMBL/GenBank/DDBJ databases">
        <authorList>
            <person name="Alioto T."/>
            <person name="Alioto T."/>
            <person name="Gomez Garrido J."/>
        </authorList>
    </citation>
    <scope>NUCLEOTIDE SEQUENCE</scope>
    <source>
        <strain evidence="2">A484AB</strain>
    </source>
</reference>
<name>A0A7D9DJI8_PARCT</name>
<keyword evidence="3" id="KW-1185">Reference proteome</keyword>
<gene>
    <name evidence="2" type="ORF">PACLA_8A050048</name>
</gene>
<dbReference type="FunFam" id="1.10.340.70:FF:000003">
    <property type="entry name" value="Protein CBG25708"/>
    <property type="match status" value="1"/>
</dbReference>
<feature type="region of interest" description="Disordered" evidence="1">
    <location>
        <begin position="118"/>
        <end position="142"/>
    </location>
</feature>
<dbReference type="PANTHER" id="PTHR37984">
    <property type="entry name" value="PROTEIN CBG26694"/>
    <property type="match status" value="1"/>
</dbReference>
<sequence length="142" mass="16318">MEIHEVCPQFSSEMVKKIEKLATSSDQELMMLKTIVHEGWPTSIKEVPQVLKPYWCYRDEISIENGILMKGKRIIIPSTLQVEIVGKLHAAHQGAEKTKLRARTSVFWRKMNEDIDRISTNTNPTTTHPNRDTTSPLAYNCH</sequence>
<dbReference type="AlphaFoldDB" id="A0A7D9DJI8"/>
<evidence type="ECO:0000256" key="1">
    <source>
        <dbReference type="SAM" id="MobiDB-lite"/>
    </source>
</evidence>
<feature type="compositionally biased region" description="Low complexity" evidence="1">
    <location>
        <begin position="120"/>
        <end position="136"/>
    </location>
</feature>
<dbReference type="InterPro" id="IPR041588">
    <property type="entry name" value="Integrase_H2C2"/>
</dbReference>
<protein>
    <submittedName>
        <fullName evidence="2">Uncharacterized protein</fullName>
    </submittedName>
</protein>
<dbReference type="Gene3D" id="1.10.340.70">
    <property type="match status" value="1"/>
</dbReference>
<dbReference type="Pfam" id="PF17921">
    <property type="entry name" value="Integrase_H2C2"/>
    <property type="match status" value="1"/>
</dbReference>
<comment type="caution">
    <text evidence="2">The sequence shown here is derived from an EMBL/GenBank/DDBJ whole genome shotgun (WGS) entry which is preliminary data.</text>
</comment>
<dbReference type="OrthoDB" id="2286242at2759"/>
<organism evidence="2 3">
    <name type="scientific">Paramuricea clavata</name>
    <name type="common">Red gorgonian</name>
    <name type="synonym">Violescent sea-whip</name>
    <dbReference type="NCBI Taxonomy" id="317549"/>
    <lineage>
        <taxon>Eukaryota</taxon>
        <taxon>Metazoa</taxon>
        <taxon>Cnidaria</taxon>
        <taxon>Anthozoa</taxon>
        <taxon>Octocorallia</taxon>
        <taxon>Malacalcyonacea</taxon>
        <taxon>Plexauridae</taxon>
        <taxon>Paramuricea</taxon>
    </lineage>
</organism>
<dbReference type="EMBL" id="CACRXK020000990">
    <property type="protein sequence ID" value="CAB3986270.1"/>
    <property type="molecule type" value="Genomic_DNA"/>
</dbReference>